<dbReference type="InterPro" id="IPR009060">
    <property type="entry name" value="UBA-like_sf"/>
</dbReference>
<dbReference type="CDD" id="cd14275">
    <property type="entry name" value="UBA_EF-Ts"/>
    <property type="match status" value="1"/>
</dbReference>
<dbReference type="GO" id="GO:0005737">
    <property type="term" value="C:cytoplasm"/>
    <property type="evidence" value="ECO:0007669"/>
    <property type="project" value="UniProtKB-SubCell"/>
</dbReference>
<organism evidence="9 10">
    <name type="scientific">Candidatus Aphodomorpha intestinavium</name>
    <dbReference type="NCBI Taxonomy" id="2840672"/>
    <lineage>
        <taxon>Bacteria</taxon>
        <taxon>Bacillati</taxon>
        <taxon>Bacillota</taxon>
        <taxon>Clostridia</taxon>
        <taxon>Eubacteriales</taxon>
        <taxon>Candidatus Aphodomorpha</taxon>
    </lineage>
</organism>
<proteinExistence type="inferred from homology"/>
<dbReference type="InterPro" id="IPR018101">
    <property type="entry name" value="Transl_elong_Ts_CS"/>
</dbReference>
<dbReference type="EMBL" id="DVNZ01000072">
    <property type="protein sequence ID" value="HIU93961.1"/>
    <property type="molecule type" value="Genomic_DNA"/>
</dbReference>
<dbReference type="SUPFAM" id="SSF54713">
    <property type="entry name" value="Elongation factor Ts (EF-Ts), dimerisation domain"/>
    <property type="match status" value="2"/>
</dbReference>
<accession>A0A9D1N3F2</accession>
<dbReference type="Proteomes" id="UP000824128">
    <property type="component" value="Unassembled WGS sequence"/>
</dbReference>
<dbReference type="Gene3D" id="1.10.286.20">
    <property type="match status" value="1"/>
</dbReference>
<sequence length="225" mass="24065">MFTAKDVMALRERTGAGMMDCKKALTACEGDAEKAVDFLREKGLAAAAKKAGRIAAEGIVGAYTSEDGTVGVIVEVNCETDFVAKTDDFKALVTAIARQVAAKNPATVEELLEQTFVDDESETINAMLNAAVAKIGEKISIRRFARAEGVVDTYVHLGGKIGVLVNVEGEADRAAMHDVSMQIAAARPTCISREDVNQADVEKEKEILRAQALNEPKPKPEAIIE</sequence>
<feature type="non-terminal residue" evidence="9">
    <location>
        <position position="225"/>
    </location>
</feature>
<dbReference type="SUPFAM" id="SSF46934">
    <property type="entry name" value="UBA-like"/>
    <property type="match status" value="1"/>
</dbReference>
<dbReference type="PANTHER" id="PTHR11741">
    <property type="entry name" value="ELONGATION FACTOR TS"/>
    <property type="match status" value="1"/>
</dbReference>
<dbReference type="Gene3D" id="3.30.479.20">
    <property type="entry name" value="Elongation factor Ts, dimerisation domain"/>
    <property type="match status" value="2"/>
</dbReference>
<dbReference type="Gene3D" id="1.10.8.10">
    <property type="entry name" value="DNA helicase RuvA subunit, C-terminal domain"/>
    <property type="match status" value="1"/>
</dbReference>
<evidence type="ECO:0000256" key="6">
    <source>
        <dbReference type="RuleBase" id="RU000642"/>
    </source>
</evidence>
<dbReference type="FunFam" id="1.10.8.10:FF:000001">
    <property type="entry name" value="Elongation factor Ts"/>
    <property type="match status" value="1"/>
</dbReference>
<name>A0A9D1N3F2_9FIRM</name>
<dbReference type="HAMAP" id="MF_00050">
    <property type="entry name" value="EF_Ts"/>
    <property type="match status" value="1"/>
</dbReference>
<evidence type="ECO:0000313" key="9">
    <source>
        <dbReference type="EMBL" id="HIU93961.1"/>
    </source>
</evidence>
<dbReference type="AlphaFoldDB" id="A0A9D1N3F2"/>
<dbReference type="InterPro" id="IPR001816">
    <property type="entry name" value="Transl_elong_EFTs/EF1B"/>
</dbReference>
<keyword evidence="3 6" id="KW-0251">Elongation factor</keyword>
<evidence type="ECO:0000259" key="8">
    <source>
        <dbReference type="Pfam" id="PF00889"/>
    </source>
</evidence>
<comment type="subcellular location">
    <subcellularLocation>
        <location evidence="7">Cytoplasm</location>
    </subcellularLocation>
</comment>
<dbReference type="InterPro" id="IPR036402">
    <property type="entry name" value="EF-Ts_dimer_sf"/>
</dbReference>
<evidence type="ECO:0000256" key="7">
    <source>
        <dbReference type="RuleBase" id="RU000643"/>
    </source>
</evidence>
<keyword evidence="4 6" id="KW-0648">Protein biosynthesis</keyword>
<evidence type="ECO:0000256" key="2">
    <source>
        <dbReference type="ARBA" id="ARBA00016956"/>
    </source>
</evidence>
<comment type="similarity">
    <text evidence="1 6">Belongs to the EF-Ts family.</text>
</comment>
<dbReference type="Pfam" id="PF00889">
    <property type="entry name" value="EF_TS"/>
    <property type="match status" value="1"/>
</dbReference>
<evidence type="ECO:0000256" key="3">
    <source>
        <dbReference type="ARBA" id="ARBA00022768"/>
    </source>
</evidence>
<feature type="domain" description="Translation elongation factor EFTs/EF1B dimerisation" evidence="8">
    <location>
        <begin position="71"/>
        <end position="225"/>
    </location>
</feature>
<dbReference type="PROSITE" id="PS01127">
    <property type="entry name" value="EF_TS_2"/>
    <property type="match status" value="1"/>
</dbReference>
<evidence type="ECO:0000256" key="1">
    <source>
        <dbReference type="ARBA" id="ARBA00005532"/>
    </source>
</evidence>
<evidence type="ECO:0000256" key="4">
    <source>
        <dbReference type="ARBA" id="ARBA00022917"/>
    </source>
</evidence>
<protein>
    <recommendedName>
        <fullName evidence="2 6">Elongation factor Ts</fullName>
    </recommendedName>
</protein>
<dbReference type="PROSITE" id="PS01126">
    <property type="entry name" value="EF_TS_1"/>
    <property type="match status" value="1"/>
</dbReference>
<reference evidence="9" key="1">
    <citation type="submission" date="2020-10" db="EMBL/GenBank/DDBJ databases">
        <authorList>
            <person name="Gilroy R."/>
        </authorList>
    </citation>
    <scope>NUCLEOTIDE SEQUENCE</scope>
    <source>
        <strain evidence="9">ChiGjej2B2-16831</strain>
    </source>
</reference>
<comment type="function">
    <text evidence="5 6">Associates with the EF-Tu.GDP complex and induces the exchange of GDP to GTP. It remains bound to the aminoacyl-tRNA.EF-Tu.GTP complex up to the GTP hydrolysis stage on the ribosome.</text>
</comment>
<dbReference type="GO" id="GO:0003746">
    <property type="term" value="F:translation elongation factor activity"/>
    <property type="evidence" value="ECO:0007669"/>
    <property type="project" value="UniProtKB-KW"/>
</dbReference>
<reference evidence="9" key="2">
    <citation type="journal article" date="2021" name="PeerJ">
        <title>Extensive microbial diversity within the chicken gut microbiome revealed by metagenomics and culture.</title>
        <authorList>
            <person name="Gilroy R."/>
            <person name="Ravi A."/>
            <person name="Getino M."/>
            <person name="Pursley I."/>
            <person name="Horton D.L."/>
            <person name="Alikhan N.F."/>
            <person name="Baker D."/>
            <person name="Gharbi K."/>
            <person name="Hall N."/>
            <person name="Watson M."/>
            <person name="Adriaenssens E.M."/>
            <person name="Foster-Nyarko E."/>
            <person name="Jarju S."/>
            <person name="Secka A."/>
            <person name="Antonio M."/>
            <person name="Oren A."/>
            <person name="Chaudhuri R.R."/>
            <person name="La Ragione R."/>
            <person name="Hildebrand F."/>
            <person name="Pallen M.J."/>
        </authorList>
    </citation>
    <scope>NUCLEOTIDE SEQUENCE</scope>
    <source>
        <strain evidence="9">ChiGjej2B2-16831</strain>
    </source>
</reference>
<comment type="caution">
    <text evidence="9">The sequence shown here is derived from an EMBL/GenBank/DDBJ whole genome shotgun (WGS) entry which is preliminary data.</text>
</comment>
<dbReference type="InterPro" id="IPR014039">
    <property type="entry name" value="Transl_elong_EFTs/EF1B_dimer"/>
</dbReference>
<dbReference type="PANTHER" id="PTHR11741:SF0">
    <property type="entry name" value="ELONGATION FACTOR TS, MITOCHONDRIAL"/>
    <property type="match status" value="1"/>
</dbReference>
<dbReference type="NCBIfam" id="TIGR00116">
    <property type="entry name" value="tsf"/>
    <property type="match status" value="1"/>
</dbReference>
<evidence type="ECO:0000256" key="5">
    <source>
        <dbReference type="ARBA" id="ARBA00025453"/>
    </source>
</evidence>
<evidence type="ECO:0000313" key="10">
    <source>
        <dbReference type="Proteomes" id="UP000824128"/>
    </source>
</evidence>
<gene>
    <name evidence="9" type="primary">tsf</name>
    <name evidence="9" type="ORF">IAD24_02260</name>
</gene>